<feature type="domain" description="HTH luxR-type" evidence="1">
    <location>
        <begin position="318"/>
        <end position="375"/>
    </location>
</feature>
<dbReference type="EMBL" id="JACORU010000004">
    <property type="protein sequence ID" value="MBC5765310.1"/>
    <property type="molecule type" value="Genomic_DNA"/>
</dbReference>
<dbReference type="InterPro" id="IPR016032">
    <property type="entry name" value="Sig_transdc_resp-reg_C-effctor"/>
</dbReference>
<dbReference type="Proteomes" id="UP000596827">
    <property type="component" value="Unassembled WGS sequence"/>
</dbReference>
<evidence type="ECO:0000259" key="1">
    <source>
        <dbReference type="SMART" id="SM00421"/>
    </source>
</evidence>
<comment type="caution">
    <text evidence="2">The sequence shown here is derived from an EMBL/GenBank/DDBJ whole genome shotgun (WGS) entry which is preliminary data.</text>
</comment>
<evidence type="ECO:0000313" key="3">
    <source>
        <dbReference type="Proteomes" id="UP000596827"/>
    </source>
</evidence>
<proteinExistence type="predicted"/>
<organism evidence="2 3">
    <name type="scientific">Ramlibacter albus</name>
    <dbReference type="NCBI Taxonomy" id="2079448"/>
    <lineage>
        <taxon>Bacteria</taxon>
        <taxon>Pseudomonadati</taxon>
        <taxon>Pseudomonadota</taxon>
        <taxon>Betaproteobacteria</taxon>
        <taxon>Burkholderiales</taxon>
        <taxon>Comamonadaceae</taxon>
        <taxon>Ramlibacter</taxon>
    </lineage>
</organism>
<accession>A0A923M8F5</accession>
<dbReference type="InterPro" id="IPR000792">
    <property type="entry name" value="Tscrpt_reg_LuxR_C"/>
</dbReference>
<keyword evidence="3" id="KW-1185">Reference proteome</keyword>
<dbReference type="SUPFAM" id="SSF46894">
    <property type="entry name" value="C-terminal effector domain of the bipartite response regulators"/>
    <property type="match status" value="1"/>
</dbReference>
<dbReference type="AlphaFoldDB" id="A0A923M8F5"/>
<dbReference type="GO" id="GO:0006355">
    <property type="term" value="P:regulation of DNA-templated transcription"/>
    <property type="evidence" value="ECO:0007669"/>
    <property type="project" value="InterPro"/>
</dbReference>
<evidence type="ECO:0000313" key="2">
    <source>
        <dbReference type="EMBL" id="MBC5765310.1"/>
    </source>
</evidence>
<dbReference type="GO" id="GO:0003677">
    <property type="term" value="F:DNA binding"/>
    <property type="evidence" value="ECO:0007669"/>
    <property type="project" value="InterPro"/>
</dbReference>
<gene>
    <name evidence="2" type="ORF">H8R02_12655</name>
</gene>
<dbReference type="RefSeq" id="WP_187081788.1">
    <property type="nucleotide sequence ID" value="NZ_JACORU010000004.1"/>
</dbReference>
<sequence>MGIAAGAPLHCREPDPDWILVLVASLYGSIEEPERLRESLRLLGDMSGADCTQLLLIATDTGWVADIAAYDSRPGEAVADEKWLHRWDDVDLSLSSLQPSPAGRIFGTEGGLDAGFLGGQAFAKAFLGGDGFGGAVAGVVSCDASTTAVLVQLRSRERLPFGASAGDTLAHVLPHVARASRVRTKLGTYAWAASPARLLNMLPLPCMLTDNAGRCLERNGALEEAMHALDMKVSAGRARFADTYLQDSWQAALAEVHHTSVPTALLATSEAGRQWKVHLTPVSTIQPSLAGTPLILMVMEERGSSMNTAANGLLAAATSTLTRAENEVLAGLLRGHTAKLIARARNASVNTVRSQIMAILEKTGHHTQKELIASFGASSFGASTFGDADGFSVSQPSSRHR</sequence>
<dbReference type="Gene3D" id="1.10.10.10">
    <property type="entry name" value="Winged helix-like DNA-binding domain superfamily/Winged helix DNA-binding domain"/>
    <property type="match status" value="1"/>
</dbReference>
<name>A0A923M8F5_9BURK</name>
<dbReference type="SMART" id="SM00421">
    <property type="entry name" value="HTH_LUXR"/>
    <property type="match status" value="1"/>
</dbReference>
<reference evidence="2" key="1">
    <citation type="submission" date="2020-08" db="EMBL/GenBank/DDBJ databases">
        <title>Ramlibacter sp. GTP1 16S ribosomal RNA gene genome sequencing and assembly.</title>
        <authorList>
            <person name="Kang M."/>
        </authorList>
    </citation>
    <scope>NUCLEOTIDE SEQUENCE</scope>
    <source>
        <strain evidence="2">GTP1</strain>
    </source>
</reference>
<protein>
    <submittedName>
        <fullName evidence="2">Helix-turn-helix transcriptional regulator</fullName>
    </submittedName>
</protein>
<dbReference type="InterPro" id="IPR036388">
    <property type="entry name" value="WH-like_DNA-bd_sf"/>
</dbReference>